<dbReference type="InterPro" id="IPR038740">
    <property type="entry name" value="BioF2-like_GNAT_dom"/>
</dbReference>
<organism evidence="2 3">
    <name type="scientific">Labrys miyagiensis</name>
    <dbReference type="NCBI Taxonomy" id="346912"/>
    <lineage>
        <taxon>Bacteria</taxon>
        <taxon>Pseudomonadati</taxon>
        <taxon>Pseudomonadota</taxon>
        <taxon>Alphaproteobacteria</taxon>
        <taxon>Hyphomicrobiales</taxon>
        <taxon>Xanthobacteraceae</taxon>
        <taxon>Labrys</taxon>
    </lineage>
</organism>
<protein>
    <recommendedName>
        <fullName evidence="1">BioF2-like acetyltransferase domain-containing protein</fullName>
    </recommendedName>
</protein>
<proteinExistence type="predicted"/>
<reference evidence="3" key="1">
    <citation type="journal article" date="2019" name="Int. J. Syst. Evol. Microbiol.">
        <title>The Global Catalogue of Microorganisms (GCM) 10K type strain sequencing project: providing services to taxonomists for standard genome sequencing and annotation.</title>
        <authorList>
            <consortium name="The Broad Institute Genomics Platform"/>
            <consortium name="The Broad Institute Genome Sequencing Center for Infectious Disease"/>
            <person name="Wu L."/>
            <person name="Ma J."/>
        </authorList>
    </citation>
    <scope>NUCLEOTIDE SEQUENCE [LARGE SCALE GENOMIC DNA]</scope>
    <source>
        <strain evidence="3">NBRC 101365</strain>
    </source>
</reference>
<dbReference type="EMBL" id="BSPC01000026">
    <property type="protein sequence ID" value="GLS19957.1"/>
    <property type="molecule type" value="Genomic_DNA"/>
</dbReference>
<feature type="domain" description="BioF2-like acetyltransferase" evidence="1">
    <location>
        <begin position="139"/>
        <end position="261"/>
    </location>
</feature>
<evidence type="ECO:0000313" key="3">
    <source>
        <dbReference type="Proteomes" id="UP001156882"/>
    </source>
</evidence>
<dbReference type="InterPro" id="IPR016181">
    <property type="entry name" value="Acyl_CoA_acyltransferase"/>
</dbReference>
<evidence type="ECO:0000313" key="2">
    <source>
        <dbReference type="EMBL" id="GLS19957.1"/>
    </source>
</evidence>
<name>A0ABQ6CK00_9HYPH</name>
<accession>A0ABQ6CK00</accession>
<dbReference type="RefSeq" id="WP_284313023.1">
    <property type="nucleotide sequence ID" value="NZ_BSPC01000026.1"/>
</dbReference>
<gene>
    <name evidence="2" type="ORF">GCM10007874_29740</name>
</gene>
<dbReference type="Gene3D" id="3.40.630.30">
    <property type="match status" value="1"/>
</dbReference>
<sequence>MASFDPLVPTIFHEPWWLSAATKGRAEVVEVTEGGRTVGRLPYVMESRLGLHSSNMPTLTHFLGPGINDGAGSEPNRFVKRQSITRDLIQKLPQLSSFRQKMHRGVKDVLAFQAEDFQVTVQFTFEVQPAAHDVLWKGMRDKTRNVIRRAEESHRVSSAMAPEAFFRFYATNLKAKGENANIDFATCEDVARKALDRGRGHFWAAMDEKGTPKAAVFCVWDAKLYYYMLSTRAPDSGNGAIPLLIWNAMKSAASMGLVFDFDGVANAGSILLYSGFGGMTSPRYIVMKSSAFYKTLREIRRVNPDLSNRFV</sequence>
<comment type="caution">
    <text evidence="2">The sequence shown here is derived from an EMBL/GenBank/DDBJ whole genome shotgun (WGS) entry which is preliminary data.</text>
</comment>
<dbReference type="Pfam" id="PF13480">
    <property type="entry name" value="Acetyltransf_6"/>
    <property type="match status" value="1"/>
</dbReference>
<keyword evidence="3" id="KW-1185">Reference proteome</keyword>
<dbReference type="SUPFAM" id="SSF55729">
    <property type="entry name" value="Acyl-CoA N-acyltransferases (Nat)"/>
    <property type="match status" value="1"/>
</dbReference>
<dbReference type="Proteomes" id="UP001156882">
    <property type="component" value="Unassembled WGS sequence"/>
</dbReference>
<evidence type="ECO:0000259" key="1">
    <source>
        <dbReference type="Pfam" id="PF13480"/>
    </source>
</evidence>